<dbReference type="GeneID" id="2906717"/>
<dbReference type="RefSeq" id="XP_501129.3">
    <property type="nucleotide sequence ID" value="XM_501129.3"/>
</dbReference>
<evidence type="ECO:0000313" key="2">
    <source>
        <dbReference type="EMBL" id="AOW01971.1"/>
    </source>
</evidence>
<dbReference type="PANTHER" id="PTHR47784">
    <property type="entry name" value="STEROL UPTAKE CONTROL PROTEIN 2"/>
    <property type="match status" value="1"/>
</dbReference>
<dbReference type="KEGG" id="yli:2906717"/>
<dbReference type="VEuPathDB" id="FungiDB:YALI1_B26550g"/>
<name>A0A1D8N8N2_YARLL</name>
<protein>
    <submittedName>
        <fullName evidence="2">Uncharacterized protein</fullName>
    </submittedName>
</protein>
<organism evidence="2 3">
    <name type="scientific">Yarrowia lipolytica</name>
    <name type="common">Candida lipolytica</name>
    <dbReference type="NCBI Taxonomy" id="4952"/>
    <lineage>
        <taxon>Eukaryota</taxon>
        <taxon>Fungi</taxon>
        <taxon>Dikarya</taxon>
        <taxon>Ascomycota</taxon>
        <taxon>Saccharomycotina</taxon>
        <taxon>Dipodascomycetes</taxon>
        <taxon>Dipodascales</taxon>
        <taxon>Dipodascales incertae sedis</taxon>
        <taxon>Yarrowia</taxon>
    </lineage>
</organism>
<proteinExistence type="predicted"/>
<feature type="region of interest" description="Disordered" evidence="1">
    <location>
        <begin position="1"/>
        <end position="47"/>
    </location>
</feature>
<gene>
    <name evidence="2" type="ORF">YALI1_B26550g</name>
</gene>
<dbReference type="PANTHER" id="PTHR47784:SF5">
    <property type="entry name" value="STEROL UPTAKE CONTROL PROTEIN 2"/>
    <property type="match status" value="1"/>
</dbReference>
<dbReference type="AlphaFoldDB" id="A0A1D8N8N2"/>
<dbReference type="GO" id="GO:0001228">
    <property type="term" value="F:DNA-binding transcription activator activity, RNA polymerase II-specific"/>
    <property type="evidence" value="ECO:0007669"/>
    <property type="project" value="TreeGrafter"/>
</dbReference>
<dbReference type="VEuPathDB" id="FungiDB:YALI0_B20284g"/>
<sequence>MKRTEDFPSEDSKVRKRLYSPPQDFDISREGSNDPTSEYAPRDTSQDATVTILNTPYPHTCSMARLLDLSLPELELISEFTHHTHPEILKANAQPDLQWMGRPDLLASSRSLKLAFLFLASSDLAQKKTQQVVGRYPQMPVNTQERLLREFTNLLKWFKYESQEPNSLFRRDDILLPTAIYVYLCGLAIGPQLLPFFTSCRQDLAGLCNSIHNTHISFSGEFQPPAVAYPVLPDRMRTLLPKEEDLWAIVDHVLVDENIPTMAERRHIRTVLSTEIYAMIELFNMDVAFRSISHLSSWCVFNTEKFNLLRQEQNPYSTIVIAYYLAYCHLFHSWGWWRDRAQYDLYDVVEYLPDYYMEYVQWPLAVVESFEWTYEDLLNGKFRMDAEKMKSFR</sequence>
<dbReference type="Proteomes" id="UP000182444">
    <property type="component" value="Chromosome 1B"/>
</dbReference>
<reference evidence="2 3" key="1">
    <citation type="journal article" date="2016" name="PLoS ONE">
        <title>Sequence Assembly of Yarrowia lipolytica Strain W29/CLIB89 Shows Transposable Element Diversity.</title>
        <authorList>
            <person name="Magnan C."/>
            <person name="Yu J."/>
            <person name="Chang I."/>
            <person name="Jahn E."/>
            <person name="Kanomata Y."/>
            <person name="Wu J."/>
            <person name="Zeller M."/>
            <person name="Oakes M."/>
            <person name="Baldi P."/>
            <person name="Sandmeyer S."/>
        </authorList>
    </citation>
    <scope>NUCLEOTIDE SEQUENCE [LARGE SCALE GENOMIC DNA]</scope>
    <source>
        <strain evidence="3">CLIB89(W29)</strain>
    </source>
</reference>
<accession>A0A1D8N8N2</accession>
<dbReference type="EMBL" id="CP017554">
    <property type="protein sequence ID" value="AOW01971.1"/>
    <property type="molecule type" value="Genomic_DNA"/>
</dbReference>
<evidence type="ECO:0000256" key="1">
    <source>
        <dbReference type="SAM" id="MobiDB-lite"/>
    </source>
</evidence>
<dbReference type="InterPro" id="IPR053157">
    <property type="entry name" value="Sterol_Uptake_Regulator"/>
</dbReference>
<feature type="compositionally biased region" description="Basic and acidic residues" evidence="1">
    <location>
        <begin position="1"/>
        <end position="13"/>
    </location>
</feature>
<evidence type="ECO:0000313" key="3">
    <source>
        <dbReference type="Proteomes" id="UP000182444"/>
    </source>
</evidence>